<dbReference type="InterPro" id="IPR050789">
    <property type="entry name" value="Diverse_Enzym_Activities"/>
</dbReference>
<keyword evidence="5" id="KW-1185">Reference proteome</keyword>
<gene>
    <name evidence="4" type="ORF">PAC_03679</name>
</gene>
<feature type="domain" description="Beta-lactamase-related" evidence="3">
    <location>
        <begin position="112"/>
        <end position="416"/>
    </location>
</feature>
<evidence type="ECO:0000256" key="1">
    <source>
        <dbReference type="ARBA" id="ARBA00022801"/>
    </source>
</evidence>
<evidence type="ECO:0000313" key="5">
    <source>
        <dbReference type="Proteomes" id="UP000184330"/>
    </source>
</evidence>
<evidence type="ECO:0000259" key="3">
    <source>
        <dbReference type="Pfam" id="PF00144"/>
    </source>
</evidence>
<organism evidence="4 5">
    <name type="scientific">Phialocephala subalpina</name>
    <dbReference type="NCBI Taxonomy" id="576137"/>
    <lineage>
        <taxon>Eukaryota</taxon>
        <taxon>Fungi</taxon>
        <taxon>Dikarya</taxon>
        <taxon>Ascomycota</taxon>
        <taxon>Pezizomycotina</taxon>
        <taxon>Leotiomycetes</taxon>
        <taxon>Helotiales</taxon>
        <taxon>Mollisiaceae</taxon>
        <taxon>Phialocephala</taxon>
        <taxon>Phialocephala fortinii species complex</taxon>
    </lineage>
</organism>
<feature type="signal peptide" evidence="2">
    <location>
        <begin position="1"/>
        <end position="19"/>
    </location>
</feature>
<dbReference type="InterPro" id="IPR001466">
    <property type="entry name" value="Beta-lactam-related"/>
</dbReference>
<dbReference type="InterPro" id="IPR012338">
    <property type="entry name" value="Beta-lactam/transpept-like"/>
</dbReference>
<keyword evidence="1" id="KW-0378">Hydrolase</keyword>
<keyword evidence="2" id="KW-0732">Signal</keyword>
<proteinExistence type="predicted"/>
<dbReference type="GO" id="GO:0016787">
    <property type="term" value="F:hydrolase activity"/>
    <property type="evidence" value="ECO:0007669"/>
    <property type="project" value="UniProtKB-KW"/>
</dbReference>
<protein>
    <submittedName>
        <fullName evidence="4">Probable beta-lactamase</fullName>
    </submittedName>
</protein>
<dbReference type="STRING" id="576137.A0A1L7WLZ0"/>
<evidence type="ECO:0000313" key="4">
    <source>
        <dbReference type="EMBL" id="CZR53798.1"/>
    </source>
</evidence>
<dbReference type="Pfam" id="PF00144">
    <property type="entry name" value="Beta-lactamase"/>
    <property type="match status" value="1"/>
</dbReference>
<reference evidence="4 5" key="1">
    <citation type="submission" date="2016-03" db="EMBL/GenBank/DDBJ databases">
        <authorList>
            <person name="Ploux O."/>
        </authorList>
    </citation>
    <scope>NUCLEOTIDE SEQUENCE [LARGE SCALE GENOMIC DNA]</scope>
    <source>
        <strain evidence="4 5">UAMH 11012</strain>
    </source>
</reference>
<dbReference type="AlphaFoldDB" id="A0A1L7WLZ0"/>
<dbReference type="PANTHER" id="PTHR43283:SF11">
    <property type="entry name" value="BETA-LACTAMASE-RELATED DOMAIN-CONTAINING PROTEIN"/>
    <property type="match status" value="1"/>
</dbReference>
<dbReference type="SUPFAM" id="SSF56601">
    <property type="entry name" value="beta-lactamase/transpeptidase-like"/>
    <property type="match status" value="1"/>
</dbReference>
<accession>A0A1L7WLZ0</accession>
<dbReference type="Proteomes" id="UP000184330">
    <property type="component" value="Unassembled WGS sequence"/>
</dbReference>
<dbReference type="OrthoDB" id="5946976at2759"/>
<feature type="chain" id="PRO_5012815123" evidence="2">
    <location>
        <begin position="20"/>
        <end position="439"/>
    </location>
</feature>
<name>A0A1L7WLZ0_9HELO</name>
<sequence>MHLFLQISVFLFIVDLSSGLAITPRNHGNVLNYGSPESVGLLSQPLQDMVANLTAYTIPANYSSFSYNAIHPIEPGGATLIAHKSVIVSSFAFGKRNLYADVNGTFLSPELQENATVDTIYDMASLTKLYTTVAALRQIGTGRLGLNATVSSYIPAFSVNGKENITILELLTHTSGFNADPSPSLYSSNYTTYTERINAIITQKIVNPPGSTYLYSDLNFMTLMLVVETITCQPLDALIYEFTIPLGMTSTFFNRGNIEGVAFPFYERMATQEFQIAVLGSEEPDRPQPVRGTVHDENAWALNGVSGHAGLFSTVTDTARLCQMILNNGTYGSHRILSPSAVDLIFTNFNARFPGEAHGTGFELDQYYTSGPMASLQTASHTGFTGTSLVIDRPTGTFWLHFANRVHPSRKWSSNNIVREALGYWVAKSLGRNVSFPAV</sequence>
<dbReference type="Gene3D" id="3.40.710.10">
    <property type="entry name" value="DD-peptidase/beta-lactamase superfamily"/>
    <property type="match status" value="1"/>
</dbReference>
<dbReference type="PANTHER" id="PTHR43283">
    <property type="entry name" value="BETA-LACTAMASE-RELATED"/>
    <property type="match status" value="1"/>
</dbReference>
<dbReference type="EMBL" id="FJOG01000004">
    <property type="protein sequence ID" value="CZR53798.1"/>
    <property type="molecule type" value="Genomic_DNA"/>
</dbReference>
<evidence type="ECO:0000256" key="2">
    <source>
        <dbReference type="SAM" id="SignalP"/>
    </source>
</evidence>